<feature type="signal peptide" evidence="11">
    <location>
        <begin position="1"/>
        <end position="24"/>
    </location>
</feature>
<dbReference type="Gene3D" id="3.10.100.10">
    <property type="entry name" value="Mannose-Binding Protein A, subunit A"/>
    <property type="match status" value="1"/>
</dbReference>
<evidence type="ECO:0000256" key="1">
    <source>
        <dbReference type="ARBA" id="ARBA00005529"/>
    </source>
</evidence>
<dbReference type="InterPro" id="IPR016187">
    <property type="entry name" value="CTDL_fold"/>
</dbReference>
<dbReference type="Pfam" id="PF19309">
    <property type="entry name" value="Frem_N"/>
    <property type="match status" value="1"/>
</dbReference>
<dbReference type="InterPro" id="IPR003644">
    <property type="entry name" value="Calx_beta"/>
</dbReference>
<dbReference type="InterPro" id="IPR039005">
    <property type="entry name" value="CSPG_rpt"/>
</dbReference>
<sequence>MRTLVLLLAPLCLLLPSPLTCTSGRITVRRGREVVLTRENLGVTLNPDTDLCRVQVVTADPASSRVGTVSPQDFDCSLTRNKVKYVNNGNPLLNEDVIRLHVYQFSGRSSHVQVILINVLVVDAEHSVFVDDSRLQEVRVEQQFGLSDAIDTRVLKFKYGYPSGATCVTSYSKYASGMPLAGDILDRHGVEIRTMETDCREVLSMGLRYKHRHQGSPNVDYLPLTVEVEDPSKSDRVISESLYLPIALQDSQPNKPPSIRVDAVDKLSVEQFSMLTLQPSVVSATDEETLDELLIFNISRQPSEGFFVHSMDLAQPLYSFVQADLVQHAIAYHTTNGSVGRGRDVEFELTAYDTHFASSPPVTLVIHIKPSKSLAPRIAVNRGLVVAEGRSQAITMDHLHVVDADNRERVEIHLKGGPRHGRLEVDGLPVIVFTPRDIRRGNVVYIHDGGDTTEDKLILRITDGDFTVRTKFSIRVLPSDDSSPYLTANKGFEVEQRGSVVMSTNKLSAHDKDSDDQHITFFIRVPPRFGEIVKRTHPLTAGRPVSEFTQKDVRRGVIYYHHLGSQDPSDSFEFRLMDKSEPPNKSAKYRVDISIQPSGNNLPPNRVDGTSSELTVRETDIAYITKDHLWYEDPEHLEHGSEVVYTITQAPFFLSTSVTVDAGRLVNVENVTLVVKTHSLPPVMSFTQEQVNQGKIAFMPPLEDIGPISRQARFTYAVSDREGSFVQDESFDLTIMPVNNQVPHMVVNDISVKEGEVVHLTTSHITAYDPDTEEYELIFTLEQEPRYGQLLKDDIKLVEGEQFTLLELTSANIRYEHDGSETTRDSFGLSVSDRMHKFSRLVPIAIKLHVNQGPRPREGLLRHLRVDEGGHSLITAANIGATDNDTDDALLRFLVIKSPTLGEIRLNGRIVTEFTQQDLFDERITFSHTSGEIGPDELADAVTFMVSDQTFPPAPGTKPLIDLGITIAPVDNAVPELVLGEPMFAMENEMTPLSHHMFTTRDIDTPSEQLRFVVTQYPQWGTLMHTSSHQPTASFTFSDLGAGLVGYSQDKSNGSSKPLLDAFGVVASDGNHQSEPRQVAITIIPQNDQVPDFMVEDLVVIENGEKKFEVKITDEKGLGDELEEMTLAVGRAPAHGQVVLLMDAIDGTGELMEIPLREVTLGDIAMGMDLVYKHDGSESLQDEFMLRLSNGYQVGREEVHVQILPLNDRRPEIKLNQRLQVAFGGDTVIDKEHIEVVDGDTPPGGLVYVIRKGGEKGVLQLQFAEEWKDLTSGANFTQADINAARLRYLHTKAIFQNPDEIEFEVSDGLNKAIRDKITMEIILLESGKVALLNRGMELNEGESVELTPDMLSARDGSNKPQDLVFVVTSPPDHGSLVMASNKQIDLSSFTQHDLQSRKVLYIHNGKPDTPRDSFHFSVMNGMNQSNSGIFHIKIEKVDKVMPSLDVNVPLTVVQGDRVPLTSANLHILDPDTPAENLTYVLMEGPQHGKLLRQDFVVSDTFTQADVDQGFMEYKSDSSDDSGVDFFLFAISDSHHAGYLINGTLEKRPAFFNILIQPISKEPPRIVVNRIPEQVESLGNGQNGFIISGLHLKAVHPLVQSRDIIYTVKDKPLYGYLEHLGTRRPVKRKFTQRDLNDGRIAYILEEPAVATSDNFTFRVHDLNRNTLDDQEFFLEWSVVSFDQSQYIVCEDAETLSVIVKREGALNSTSSVEIRSRGMSAKENIDYVPSNVAIIEFKPGDTTVSWDVHIHKDAVRENSEKLKILLRNPLNAVLTDVDKTVVQIINYDDGMCASYIGIITKRGRENRQDKDYLDYDHQDFGGDHFGVGRNYDSGIKQRSDRTVDRGPAYSQQNVGGVLETDLSFYTGGETARDESDPWSWEAETYADRDHDKKESRRRRRRKKKNRFATTTPPSTTVTKDANVRQPCTPDTEGLLYFDLLSSKMFRCSQRNWVEWGWGPNYLHSAMMQDSGGDGEDKEVDAGSKTCAHEWSLHRGTCHRLMPDRTTWTFAERSCAQEEGGHLTEVTSNRHMQFLWDLASEQPFWIGFNARRAVNTWEWTSGGPMRFSKWRKGFPRQGSTFSKRCTLVSRKGEWVNRPCDTVTSRYICSVPARSRRKRSWRT</sequence>
<keyword evidence="6" id="KW-0130">Cell adhesion</keyword>
<feature type="repeat" description="CSPG" evidence="9">
    <location>
        <begin position="855"/>
        <end position="947"/>
    </location>
</feature>
<dbReference type="CDD" id="cd00037">
    <property type="entry name" value="CLECT"/>
    <property type="match status" value="1"/>
</dbReference>
<dbReference type="InterPro" id="IPR038081">
    <property type="entry name" value="CalX-like_sf"/>
</dbReference>
<dbReference type="EnsemblMetazoa" id="CapteT228288">
    <property type="protein sequence ID" value="CapteP228288"/>
    <property type="gene ID" value="CapteG228288"/>
</dbReference>
<dbReference type="EMBL" id="KB300643">
    <property type="protein sequence ID" value="ELU06436.1"/>
    <property type="molecule type" value="Genomic_DNA"/>
</dbReference>
<feature type="chain" id="PRO_5008788386" description="C-type lectin domain-containing protein" evidence="11">
    <location>
        <begin position="25"/>
        <end position="2119"/>
    </location>
</feature>
<feature type="repeat" description="CSPG" evidence="9">
    <location>
        <begin position="1562"/>
        <end position="1659"/>
    </location>
</feature>
<dbReference type="GO" id="GO:0007155">
    <property type="term" value="P:cell adhesion"/>
    <property type="evidence" value="ECO:0007669"/>
    <property type="project" value="UniProtKB-KW"/>
</dbReference>
<dbReference type="Pfam" id="PF03160">
    <property type="entry name" value="Calx-beta"/>
    <property type="match status" value="1"/>
</dbReference>
<evidence type="ECO:0000256" key="3">
    <source>
        <dbReference type="ARBA" id="ARBA00022729"/>
    </source>
</evidence>
<feature type="compositionally biased region" description="Basic residues" evidence="10">
    <location>
        <begin position="1893"/>
        <end position="1904"/>
    </location>
</feature>
<accession>R7USQ2</accession>
<reference evidence="14" key="3">
    <citation type="submission" date="2015-06" db="UniProtKB">
        <authorList>
            <consortium name="EnsemblMetazoa"/>
        </authorList>
    </citation>
    <scope>IDENTIFICATION</scope>
</reference>
<keyword evidence="2" id="KW-0479">Metal-binding</keyword>
<evidence type="ECO:0000256" key="6">
    <source>
        <dbReference type="ARBA" id="ARBA00022889"/>
    </source>
</evidence>
<evidence type="ECO:0000256" key="5">
    <source>
        <dbReference type="ARBA" id="ARBA00022837"/>
    </source>
</evidence>
<keyword evidence="4" id="KW-0677">Repeat</keyword>
<dbReference type="PROSITE" id="PS51854">
    <property type="entry name" value="CSPG"/>
    <property type="match status" value="10"/>
</dbReference>
<dbReference type="HOGENOM" id="CLU_001041_0_0_1"/>
<proteinExistence type="inferred from homology"/>
<feature type="repeat" description="CSPG" evidence="9">
    <location>
        <begin position="375"/>
        <end position="462"/>
    </location>
</feature>
<reference evidence="13 15" key="2">
    <citation type="journal article" date="2013" name="Nature">
        <title>Insights into bilaterian evolution from three spiralian genomes.</title>
        <authorList>
            <person name="Simakov O."/>
            <person name="Marletaz F."/>
            <person name="Cho S.J."/>
            <person name="Edsinger-Gonzales E."/>
            <person name="Havlak P."/>
            <person name="Hellsten U."/>
            <person name="Kuo D.H."/>
            <person name="Larsson T."/>
            <person name="Lv J."/>
            <person name="Arendt D."/>
            <person name="Savage R."/>
            <person name="Osoegawa K."/>
            <person name="de Jong P."/>
            <person name="Grimwood J."/>
            <person name="Chapman J.A."/>
            <person name="Shapiro H."/>
            <person name="Aerts A."/>
            <person name="Otillar R.P."/>
            <person name="Terry A.Y."/>
            <person name="Boore J.L."/>
            <person name="Grigoriev I.V."/>
            <person name="Lindberg D.R."/>
            <person name="Seaver E.C."/>
            <person name="Weisblat D.A."/>
            <person name="Putnam N.H."/>
            <person name="Rokhsar D.S."/>
        </authorList>
    </citation>
    <scope>NUCLEOTIDE SEQUENCE</scope>
    <source>
        <strain evidence="13 15">I ESC-2004</strain>
    </source>
</reference>
<dbReference type="Gene3D" id="2.60.40.2030">
    <property type="match status" value="1"/>
</dbReference>
<feature type="repeat" description="CSPG" evidence="9">
    <location>
        <begin position="1441"/>
        <end position="1531"/>
    </location>
</feature>
<dbReference type="InterPro" id="IPR016186">
    <property type="entry name" value="C-type_lectin-like/link_sf"/>
</dbReference>
<evidence type="ECO:0000256" key="2">
    <source>
        <dbReference type="ARBA" id="ARBA00022723"/>
    </source>
</evidence>
<keyword evidence="7" id="KW-1015">Disulfide bond</keyword>
<dbReference type="GO" id="GO:0046872">
    <property type="term" value="F:metal ion binding"/>
    <property type="evidence" value="ECO:0007669"/>
    <property type="project" value="UniProtKB-KW"/>
</dbReference>
<evidence type="ECO:0000256" key="11">
    <source>
        <dbReference type="SAM" id="SignalP"/>
    </source>
</evidence>
<protein>
    <recommendedName>
        <fullName evidence="12">C-type lectin domain-containing protein</fullName>
    </recommendedName>
</protein>
<dbReference type="Proteomes" id="UP000014760">
    <property type="component" value="Unassembled WGS sequence"/>
</dbReference>
<keyword evidence="8" id="KW-0325">Glycoprotein</keyword>
<dbReference type="EMBL" id="AMQN01007410">
    <property type="status" value="NOT_ANNOTATED_CDS"/>
    <property type="molecule type" value="Genomic_DNA"/>
</dbReference>
<evidence type="ECO:0000313" key="13">
    <source>
        <dbReference type="EMBL" id="ELU06436.1"/>
    </source>
</evidence>
<reference evidence="15" key="1">
    <citation type="submission" date="2012-12" db="EMBL/GenBank/DDBJ databases">
        <authorList>
            <person name="Hellsten U."/>
            <person name="Grimwood J."/>
            <person name="Chapman J.A."/>
            <person name="Shapiro H."/>
            <person name="Aerts A."/>
            <person name="Otillar R.P."/>
            <person name="Terry A.Y."/>
            <person name="Boore J.L."/>
            <person name="Simakov O."/>
            <person name="Marletaz F."/>
            <person name="Cho S.-J."/>
            <person name="Edsinger-Gonzales E."/>
            <person name="Havlak P."/>
            <person name="Kuo D.-H."/>
            <person name="Larsson T."/>
            <person name="Lv J."/>
            <person name="Arendt D."/>
            <person name="Savage R."/>
            <person name="Osoegawa K."/>
            <person name="de Jong P."/>
            <person name="Lindberg D.R."/>
            <person name="Seaver E.C."/>
            <person name="Weisblat D.A."/>
            <person name="Putnam N.H."/>
            <person name="Grigoriev I.V."/>
            <person name="Rokhsar D.S."/>
        </authorList>
    </citation>
    <scope>NUCLEOTIDE SEQUENCE</scope>
    <source>
        <strain evidence="15">I ESC-2004</strain>
    </source>
</reference>
<evidence type="ECO:0000313" key="15">
    <source>
        <dbReference type="Proteomes" id="UP000014760"/>
    </source>
</evidence>
<dbReference type="STRING" id="283909.R7USQ2"/>
<feature type="compositionally biased region" description="Basic and acidic residues" evidence="10">
    <location>
        <begin position="1883"/>
        <end position="1892"/>
    </location>
</feature>
<dbReference type="SMART" id="SM00034">
    <property type="entry name" value="CLECT"/>
    <property type="match status" value="1"/>
</dbReference>
<dbReference type="PANTHER" id="PTHR45739:SF11">
    <property type="entry name" value="FRAS1-RELATED EXTRACELLULAR MATRIX PROTEIN 1-LIKE ISOFORM X1"/>
    <property type="match status" value="1"/>
</dbReference>
<feature type="region of interest" description="Disordered" evidence="10">
    <location>
        <begin position="1829"/>
        <end position="1850"/>
    </location>
</feature>
<feature type="domain" description="C-type lectin" evidence="12">
    <location>
        <begin position="1991"/>
        <end position="2097"/>
    </location>
</feature>
<dbReference type="SMART" id="SM00237">
    <property type="entry name" value="Calx_beta"/>
    <property type="match status" value="1"/>
</dbReference>
<keyword evidence="3 11" id="KW-0732">Signal</keyword>
<dbReference type="InterPro" id="IPR018378">
    <property type="entry name" value="C-type_lectin_CS"/>
</dbReference>
<feature type="repeat" description="CSPG" evidence="9">
    <location>
        <begin position="258"/>
        <end position="350"/>
    </location>
</feature>
<gene>
    <name evidence="13" type="ORF">CAPTEDRAFT_228288</name>
</gene>
<evidence type="ECO:0000256" key="9">
    <source>
        <dbReference type="PROSITE-ProRule" id="PRU01201"/>
    </source>
</evidence>
<evidence type="ECO:0000313" key="14">
    <source>
        <dbReference type="EnsemblMetazoa" id="CapteP228288"/>
    </source>
</evidence>
<dbReference type="InterPro" id="IPR045658">
    <property type="entry name" value="FRAS1-rel_N"/>
</dbReference>
<dbReference type="PANTHER" id="PTHR45739">
    <property type="entry name" value="MATRIX PROTEIN, PUTATIVE-RELATED"/>
    <property type="match status" value="1"/>
</dbReference>
<feature type="region of interest" description="Disordered" evidence="10">
    <location>
        <begin position="1883"/>
        <end position="1923"/>
    </location>
</feature>
<keyword evidence="5" id="KW-0106">Calcium</keyword>
<feature type="compositionally biased region" description="Basic and acidic residues" evidence="10">
    <location>
        <begin position="1833"/>
        <end position="1842"/>
    </location>
</feature>
<evidence type="ECO:0000259" key="12">
    <source>
        <dbReference type="PROSITE" id="PS50041"/>
    </source>
</evidence>
<dbReference type="SUPFAM" id="SSF56436">
    <property type="entry name" value="C-type lectin-like"/>
    <property type="match status" value="1"/>
</dbReference>
<dbReference type="GO" id="GO:0009653">
    <property type="term" value="P:anatomical structure morphogenesis"/>
    <property type="evidence" value="ECO:0007669"/>
    <property type="project" value="TreeGrafter"/>
</dbReference>
<evidence type="ECO:0000256" key="8">
    <source>
        <dbReference type="ARBA" id="ARBA00023180"/>
    </source>
</evidence>
<feature type="repeat" description="CSPG" evidence="9">
    <location>
        <begin position="1210"/>
        <end position="1306"/>
    </location>
</feature>
<comment type="similarity">
    <text evidence="1">Belongs to the FRAS1 family.</text>
</comment>
<evidence type="ECO:0000256" key="4">
    <source>
        <dbReference type="ARBA" id="ARBA00022737"/>
    </source>
</evidence>
<dbReference type="InterPro" id="IPR001304">
    <property type="entry name" value="C-type_lectin-like"/>
</dbReference>
<feature type="repeat" description="CSPG" evidence="9">
    <location>
        <begin position="483"/>
        <end position="577"/>
    </location>
</feature>
<keyword evidence="15" id="KW-1185">Reference proteome</keyword>
<feature type="compositionally biased region" description="Low complexity" evidence="10">
    <location>
        <begin position="1907"/>
        <end position="1916"/>
    </location>
</feature>
<dbReference type="PROSITE" id="PS00615">
    <property type="entry name" value="C_TYPE_LECTIN_1"/>
    <property type="match status" value="1"/>
</dbReference>
<dbReference type="Pfam" id="PF16184">
    <property type="entry name" value="Cadherin_3"/>
    <property type="match status" value="10"/>
</dbReference>
<dbReference type="PROSITE" id="PS50041">
    <property type="entry name" value="C_TYPE_LECTIN_2"/>
    <property type="match status" value="1"/>
</dbReference>
<name>R7USQ2_CAPTE</name>
<organism evidence="13">
    <name type="scientific">Capitella teleta</name>
    <name type="common">Polychaete worm</name>
    <dbReference type="NCBI Taxonomy" id="283909"/>
    <lineage>
        <taxon>Eukaryota</taxon>
        <taxon>Metazoa</taxon>
        <taxon>Spiralia</taxon>
        <taxon>Lophotrochozoa</taxon>
        <taxon>Annelida</taxon>
        <taxon>Polychaeta</taxon>
        <taxon>Sedentaria</taxon>
        <taxon>Scolecida</taxon>
        <taxon>Capitellidae</taxon>
        <taxon>Capitella</taxon>
    </lineage>
</organism>
<dbReference type="GO" id="GO:0007154">
    <property type="term" value="P:cell communication"/>
    <property type="evidence" value="ECO:0007669"/>
    <property type="project" value="InterPro"/>
</dbReference>
<feature type="repeat" description="CSPG" evidence="9">
    <location>
        <begin position="741"/>
        <end position="832"/>
    </location>
</feature>
<dbReference type="OrthoDB" id="430044at2759"/>
<evidence type="ECO:0000256" key="7">
    <source>
        <dbReference type="ARBA" id="ARBA00023157"/>
    </source>
</evidence>
<dbReference type="OMA" id="MPVNDNK"/>
<feature type="repeat" description="CSPG" evidence="9">
    <location>
        <begin position="974"/>
        <end position="1068"/>
    </location>
</feature>
<feature type="repeat" description="CSPG" evidence="9">
    <location>
        <begin position="1327"/>
        <end position="1419"/>
    </location>
</feature>
<dbReference type="SUPFAM" id="SSF141072">
    <property type="entry name" value="CalX-like"/>
    <property type="match status" value="1"/>
</dbReference>
<dbReference type="Pfam" id="PF00059">
    <property type="entry name" value="Lectin_C"/>
    <property type="match status" value="1"/>
</dbReference>
<evidence type="ECO:0000256" key="10">
    <source>
        <dbReference type="SAM" id="MobiDB-lite"/>
    </source>
</evidence>
<dbReference type="InterPro" id="IPR051561">
    <property type="entry name" value="FRAS1_ECM"/>
</dbReference>
<dbReference type="GO" id="GO:0016020">
    <property type="term" value="C:membrane"/>
    <property type="evidence" value="ECO:0007669"/>
    <property type="project" value="InterPro"/>
</dbReference>